<organism evidence="1 2">
    <name type="scientific">Sedimenticola selenatireducens</name>
    <dbReference type="NCBI Taxonomy" id="191960"/>
    <lineage>
        <taxon>Bacteria</taxon>
        <taxon>Pseudomonadati</taxon>
        <taxon>Pseudomonadota</taxon>
        <taxon>Gammaproteobacteria</taxon>
        <taxon>Chromatiales</taxon>
        <taxon>Sedimenticolaceae</taxon>
        <taxon>Sedimenticola</taxon>
    </lineage>
</organism>
<comment type="caution">
    <text evidence="1">The sequence shown here is derived from an EMBL/GenBank/DDBJ whole genome shotgun (WGS) entry which is preliminary data.</text>
</comment>
<proteinExistence type="predicted"/>
<dbReference type="InterPro" id="IPR018772">
    <property type="entry name" value="Transcription_activator_HlyU"/>
</dbReference>
<dbReference type="AlphaFoldDB" id="A0A558DW59"/>
<gene>
    <name evidence="1" type="ORF">FHP88_03275</name>
</gene>
<evidence type="ECO:0000313" key="1">
    <source>
        <dbReference type="EMBL" id="TVO77833.1"/>
    </source>
</evidence>
<dbReference type="EMBL" id="VMNH01000004">
    <property type="protein sequence ID" value="TVO77833.1"/>
    <property type="molecule type" value="Genomic_DNA"/>
</dbReference>
<dbReference type="RefSeq" id="WP_144357557.1">
    <property type="nucleotide sequence ID" value="NZ_VMNH01000004.1"/>
</dbReference>
<reference evidence="1 2" key="1">
    <citation type="submission" date="2019-07" db="EMBL/GenBank/DDBJ databases">
        <title>The pathways for chlorine oxyanion respiration interact through the shared metabolite chlorate.</title>
        <authorList>
            <person name="Barnum T.P."/>
            <person name="Cheng Y."/>
            <person name="Hill K.A."/>
            <person name="Lucas L.N."/>
            <person name="Carlson H.K."/>
            <person name="Coates J.D."/>
        </authorList>
    </citation>
    <scope>NUCLEOTIDE SEQUENCE [LARGE SCALE GENOMIC DNA]</scope>
    <source>
        <strain evidence="1 2">BK-1</strain>
    </source>
</reference>
<accession>A0A558DW59</accession>
<dbReference type="Proteomes" id="UP000316649">
    <property type="component" value="Unassembled WGS sequence"/>
</dbReference>
<keyword evidence="2" id="KW-1185">Reference proteome</keyword>
<sequence>MGLLTFLKSLVSSTETQSASPLPTEQYKGFRITPDPLLEDGQYRVRGVIEYADQTHQFIRADQLPSRELCAQETLRKARVLIDQQGSGLFK</sequence>
<evidence type="ECO:0000313" key="2">
    <source>
        <dbReference type="Proteomes" id="UP000316649"/>
    </source>
</evidence>
<name>A0A558DW59_9GAMM</name>
<dbReference type="Pfam" id="PF10115">
    <property type="entry name" value="HlyU"/>
    <property type="match status" value="1"/>
</dbReference>
<protein>
    <submittedName>
        <fullName evidence="1">Uncharacterized protein</fullName>
    </submittedName>
</protein>
<dbReference type="OrthoDB" id="9800971at2"/>